<dbReference type="SUPFAM" id="SSF49899">
    <property type="entry name" value="Concanavalin A-like lectins/glucanases"/>
    <property type="match status" value="1"/>
</dbReference>
<feature type="active site" description="Proton acceptor" evidence="4">
    <location>
        <position position="23"/>
    </location>
</feature>
<dbReference type="PANTHER" id="PTHR42812">
    <property type="entry name" value="BETA-XYLOSIDASE"/>
    <property type="match status" value="1"/>
</dbReference>
<gene>
    <name evidence="8" type="ORF">FYC62_10675</name>
</gene>
<dbReference type="PANTHER" id="PTHR42812:SF12">
    <property type="entry name" value="BETA-XYLOSIDASE-RELATED"/>
    <property type="match status" value="1"/>
</dbReference>
<dbReference type="GO" id="GO:0004553">
    <property type="term" value="F:hydrolase activity, hydrolyzing O-glycosyl compounds"/>
    <property type="evidence" value="ECO:0007669"/>
    <property type="project" value="InterPro"/>
</dbReference>
<proteinExistence type="inferred from homology"/>
<keyword evidence="3 6" id="KW-0326">Glycosidase</keyword>
<dbReference type="GO" id="GO:0005975">
    <property type="term" value="P:carbohydrate metabolic process"/>
    <property type="evidence" value="ECO:0007669"/>
    <property type="project" value="InterPro"/>
</dbReference>
<evidence type="ECO:0000256" key="2">
    <source>
        <dbReference type="ARBA" id="ARBA00022801"/>
    </source>
</evidence>
<evidence type="ECO:0000256" key="3">
    <source>
        <dbReference type="ARBA" id="ARBA00023295"/>
    </source>
</evidence>
<dbReference type="Pfam" id="PF17851">
    <property type="entry name" value="GH43_C2"/>
    <property type="match status" value="1"/>
</dbReference>
<keyword evidence="9" id="KW-1185">Reference proteome</keyword>
<name>A0A5C0VJ04_9SPHI</name>
<sequence length="529" mass="59953">MQQLYAQQEKVLKNPILEGYYPDPSICRVNDDYYLVCSTNEYFPGLPIFHSKDLAHWQQIGHALDRPDQIRLDSVNPSGGIFAPTIRYHQGLYYILCTRAGGDPVKRNFVITATNPAGPWSNPYWLEDAPGIDPSLFFDDDGRVWYTGNKTPNKERYFKQREIWLQEFDTKSMKLKGPVTLLLDEGATREARNIEAPHIYKVNGYYYLIIAEGGTDFNHAVTVFRSKNIQGPYEIGAKNPIITSRHLGNHYPIQNIGHADFVETQNGEWYTVLLGTRPYGGKGLANLARETFIAPLIWEDGWPVVAPGEGKVLPQFLFPNLPEFKVAKPSVRDDFNSDKLGFQWNLIRTPSANLYSLTKKPGTLRLYLKPENITEKANPAFIGRRQQHINFAASTFMQFNPKNKETAGLVVYQNPTHHFKLEYLLQNGKKVLRLTQVKAGVVEILAEKAIDAKQLFLKVSAQGQAYAFHFATKENDWNLLLGNVEGTMLNRATAGGFTGVYLAMYASSNGAKTTNYADFAWFDYQELNK</sequence>
<evidence type="ECO:0000256" key="5">
    <source>
        <dbReference type="PIRSR" id="PIRSR606710-2"/>
    </source>
</evidence>
<dbReference type="CDD" id="cd18617">
    <property type="entry name" value="GH43_XynB-like"/>
    <property type="match status" value="1"/>
</dbReference>
<feature type="active site" description="Proton donor" evidence="4">
    <location>
        <position position="195"/>
    </location>
</feature>
<keyword evidence="2 6" id="KW-0378">Hydrolase</keyword>
<feature type="site" description="Important for catalytic activity, responsible for pKa modulation of the active site Glu and correct orientation of both the proton donor and substrate" evidence="5">
    <location>
        <position position="133"/>
    </location>
</feature>
<organism evidence="8 9">
    <name type="scientific">Pedobacter aquae</name>
    <dbReference type="NCBI Taxonomy" id="2605747"/>
    <lineage>
        <taxon>Bacteria</taxon>
        <taxon>Pseudomonadati</taxon>
        <taxon>Bacteroidota</taxon>
        <taxon>Sphingobacteriia</taxon>
        <taxon>Sphingobacteriales</taxon>
        <taxon>Sphingobacteriaceae</taxon>
        <taxon>Pedobacter</taxon>
    </lineage>
</organism>
<dbReference type="InterPro" id="IPR041542">
    <property type="entry name" value="GH43_C2"/>
</dbReference>
<comment type="similarity">
    <text evidence="1 6">Belongs to the glycosyl hydrolase 43 family.</text>
</comment>
<dbReference type="InterPro" id="IPR006710">
    <property type="entry name" value="Glyco_hydro_43"/>
</dbReference>
<dbReference type="Gene3D" id="2.115.10.20">
    <property type="entry name" value="Glycosyl hydrolase domain, family 43"/>
    <property type="match status" value="1"/>
</dbReference>
<evidence type="ECO:0000256" key="1">
    <source>
        <dbReference type="ARBA" id="ARBA00009865"/>
    </source>
</evidence>
<dbReference type="KEGG" id="pej:FYC62_10675"/>
<evidence type="ECO:0000256" key="4">
    <source>
        <dbReference type="PIRSR" id="PIRSR606710-1"/>
    </source>
</evidence>
<feature type="domain" description="Beta-xylosidase C-terminal Concanavalin A-like" evidence="7">
    <location>
        <begin position="332"/>
        <end position="525"/>
    </location>
</feature>
<reference evidence="8 9" key="1">
    <citation type="submission" date="2019-08" db="EMBL/GenBank/DDBJ databases">
        <title>Pedobacter sp. nov., isolated from Han river, South Korea.</title>
        <authorList>
            <person name="Lee D.-H."/>
            <person name="Kim Y.-S."/>
            <person name="Hwang E.-M."/>
            <person name="Le Tran T.C."/>
            <person name="Cha C.-J."/>
        </authorList>
    </citation>
    <scope>NUCLEOTIDE SEQUENCE [LARGE SCALE GENOMIC DNA]</scope>
    <source>
        <strain evidence="8 9">CJ43</strain>
    </source>
</reference>
<evidence type="ECO:0000313" key="8">
    <source>
        <dbReference type="EMBL" id="QEK52067.1"/>
    </source>
</evidence>
<dbReference type="InterPro" id="IPR013320">
    <property type="entry name" value="ConA-like_dom_sf"/>
</dbReference>
<evidence type="ECO:0000256" key="6">
    <source>
        <dbReference type="RuleBase" id="RU361187"/>
    </source>
</evidence>
<dbReference type="AlphaFoldDB" id="A0A5C0VJ04"/>
<dbReference type="Gene3D" id="2.60.120.200">
    <property type="match status" value="1"/>
</dbReference>
<dbReference type="Proteomes" id="UP000323653">
    <property type="component" value="Chromosome"/>
</dbReference>
<dbReference type="SUPFAM" id="SSF75005">
    <property type="entry name" value="Arabinanase/levansucrase/invertase"/>
    <property type="match status" value="1"/>
</dbReference>
<dbReference type="InterPro" id="IPR023296">
    <property type="entry name" value="Glyco_hydro_beta-prop_sf"/>
</dbReference>
<dbReference type="InterPro" id="IPR051795">
    <property type="entry name" value="Glycosyl_Hydrlase_43"/>
</dbReference>
<evidence type="ECO:0000259" key="7">
    <source>
        <dbReference type="Pfam" id="PF17851"/>
    </source>
</evidence>
<protein>
    <submittedName>
        <fullName evidence="8">Glycoside hydrolase family 43 protein</fullName>
    </submittedName>
</protein>
<evidence type="ECO:0000313" key="9">
    <source>
        <dbReference type="Proteomes" id="UP000323653"/>
    </source>
</evidence>
<accession>A0A5C0VJ04</accession>
<dbReference type="Pfam" id="PF04616">
    <property type="entry name" value="Glyco_hydro_43"/>
    <property type="match status" value="1"/>
</dbReference>
<dbReference type="EMBL" id="CP043329">
    <property type="protein sequence ID" value="QEK52067.1"/>
    <property type="molecule type" value="Genomic_DNA"/>
</dbReference>